<keyword evidence="1" id="KW-0472">Membrane</keyword>
<dbReference type="KEGG" id="yrh:AABB31_10620"/>
<name>A0AAN0MIA9_9RHOB</name>
<evidence type="ECO:0000313" key="2">
    <source>
        <dbReference type="EMBL" id="WZU69251.1"/>
    </source>
</evidence>
<keyword evidence="3" id="KW-1185">Reference proteome</keyword>
<protein>
    <submittedName>
        <fullName evidence="2">Uncharacterized protein</fullName>
    </submittedName>
</protein>
<reference evidence="2" key="1">
    <citation type="submission" date="2024-08" db="EMBL/GenBank/DDBJ databases">
        <title>Phylogenomic analyses of a clade within the roseobacter group suggest taxonomic reassignments of species of the genera Aestuariivita, Citreicella, Loktanella, Nautella, Pelagibaca, Ruegeria, Thalassobius, Thiobacimonas and Tropicibacter, and the proposal o.</title>
        <authorList>
            <person name="Jeon C.O."/>
        </authorList>
    </citation>
    <scope>NUCLEOTIDE SEQUENCE</scope>
    <source>
        <strain evidence="2">SS1-5</strain>
    </source>
</reference>
<evidence type="ECO:0000313" key="3">
    <source>
        <dbReference type="Proteomes" id="UP001470809"/>
    </source>
</evidence>
<gene>
    <name evidence="2" type="ORF">AABB31_10620</name>
</gene>
<keyword evidence="1" id="KW-0812">Transmembrane</keyword>
<keyword evidence="1" id="KW-1133">Transmembrane helix</keyword>
<proteinExistence type="predicted"/>
<feature type="transmembrane region" description="Helical" evidence="1">
    <location>
        <begin position="94"/>
        <end position="117"/>
    </location>
</feature>
<accession>A0AAN0MIA9</accession>
<dbReference type="Proteomes" id="UP001470809">
    <property type="component" value="Chromosome"/>
</dbReference>
<dbReference type="EMBL" id="CP151767">
    <property type="protein sequence ID" value="WZU69251.1"/>
    <property type="molecule type" value="Genomic_DNA"/>
</dbReference>
<sequence length="122" mass="14061">MSAQLPTYIAEVRGLMESKMWIKGCDLRHQVRKAGRRLPRKIRRDMRHLIDASRLDANPKLARMVNDDQIKKAHANVVAYLERLDPREAMWTRILNIAASVALALIVVFVLVLYVLVQRGFV</sequence>
<evidence type="ECO:0000256" key="1">
    <source>
        <dbReference type="SAM" id="Phobius"/>
    </source>
</evidence>
<dbReference type="RefSeq" id="WP_342078542.1">
    <property type="nucleotide sequence ID" value="NZ_CP151767.2"/>
</dbReference>
<organism evidence="2 3">
    <name type="scientific">Yoonia rhodophyticola</name>
    <dbReference type="NCBI Taxonomy" id="3137370"/>
    <lineage>
        <taxon>Bacteria</taxon>
        <taxon>Pseudomonadati</taxon>
        <taxon>Pseudomonadota</taxon>
        <taxon>Alphaproteobacteria</taxon>
        <taxon>Rhodobacterales</taxon>
        <taxon>Paracoccaceae</taxon>
        <taxon>Yoonia</taxon>
    </lineage>
</organism>
<dbReference type="AlphaFoldDB" id="A0AAN0MIA9"/>